<dbReference type="Proteomes" id="UP000014254">
    <property type="component" value="Unassembled WGS sequence"/>
</dbReference>
<dbReference type="Pfam" id="PF01522">
    <property type="entry name" value="Polysacc_deac_1"/>
    <property type="match status" value="1"/>
</dbReference>
<dbReference type="OrthoDB" id="407355at2759"/>
<keyword evidence="1" id="KW-0732">Signal</keyword>
<evidence type="ECO:0000313" key="4">
    <source>
        <dbReference type="Proteomes" id="UP000014254"/>
    </source>
</evidence>
<dbReference type="InterPro" id="IPR002509">
    <property type="entry name" value="NODB_dom"/>
</dbReference>
<evidence type="ECO:0000313" key="3">
    <source>
        <dbReference type="EMBL" id="EPB88167.1"/>
    </source>
</evidence>
<keyword evidence="4" id="KW-1185">Reference proteome</keyword>
<protein>
    <recommendedName>
        <fullName evidence="2">NodB homology domain-containing protein</fullName>
    </recommendedName>
</protein>
<dbReference type="GO" id="GO:0005975">
    <property type="term" value="P:carbohydrate metabolic process"/>
    <property type="evidence" value="ECO:0007669"/>
    <property type="project" value="InterPro"/>
</dbReference>
<dbReference type="VEuPathDB" id="FungiDB:HMPREF1544_04999"/>
<evidence type="ECO:0000259" key="2">
    <source>
        <dbReference type="PROSITE" id="PS51677"/>
    </source>
</evidence>
<dbReference type="InterPro" id="IPR050248">
    <property type="entry name" value="Polysacc_deacetylase_ArnD"/>
</dbReference>
<dbReference type="GO" id="GO:0004099">
    <property type="term" value="F:chitin deacetylase activity"/>
    <property type="evidence" value="ECO:0007669"/>
    <property type="project" value="TreeGrafter"/>
</dbReference>
<accession>S2JI23</accession>
<gene>
    <name evidence="3" type="ORF">HMPREF1544_04999</name>
</gene>
<proteinExistence type="predicted"/>
<reference evidence="4" key="1">
    <citation type="submission" date="2013-05" db="EMBL/GenBank/DDBJ databases">
        <title>The Genome sequence of Mucor circinelloides f. circinelloides 1006PhL.</title>
        <authorList>
            <consortium name="The Broad Institute Genomics Platform"/>
            <person name="Cuomo C."/>
            <person name="Earl A."/>
            <person name="Findley K."/>
            <person name="Lee S.C."/>
            <person name="Walker B."/>
            <person name="Young S."/>
            <person name="Zeng Q."/>
            <person name="Gargeya S."/>
            <person name="Fitzgerald M."/>
            <person name="Haas B."/>
            <person name="Abouelleil A."/>
            <person name="Allen A.W."/>
            <person name="Alvarado L."/>
            <person name="Arachchi H.M."/>
            <person name="Berlin A.M."/>
            <person name="Chapman S.B."/>
            <person name="Gainer-Dewar J."/>
            <person name="Goldberg J."/>
            <person name="Griggs A."/>
            <person name="Gujja S."/>
            <person name="Hansen M."/>
            <person name="Howarth C."/>
            <person name="Imamovic A."/>
            <person name="Ireland A."/>
            <person name="Larimer J."/>
            <person name="McCowan C."/>
            <person name="Murphy C."/>
            <person name="Pearson M."/>
            <person name="Poon T.W."/>
            <person name="Priest M."/>
            <person name="Roberts A."/>
            <person name="Saif S."/>
            <person name="Shea T."/>
            <person name="Sisk P."/>
            <person name="Sykes S."/>
            <person name="Wortman J."/>
            <person name="Nusbaum C."/>
            <person name="Birren B."/>
        </authorList>
    </citation>
    <scope>NUCLEOTIDE SEQUENCE [LARGE SCALE GENOMIC DNA]</scope>
    <source>
        <strain evidence="4">1006PhL</strain>
    </source>
</reference>
<dbReference type="Gene3D" id="3.20.20.370">
    <property type="entry name" value="Glycoside hydrolase/deacetylase"/>
    <property type="match status" value="1"/>
</dbReference>
<dbReference type="PANTHER" id="PTHR10587">
    <property type="entry name" value="GLYCOSYL TRANSFERASE-RELATED"/>
    <property type="match status" value="1"/>
</dbReference>
<dbReference type="InterPro" id="IPR011330">
    <property type="entry name" value="Glyco_hydro/deAcase_b/a-brl"/>
</dbReference>
<dbReference type="EMBL" id="KE123955">
    <property type="protein sequence ID" value="EPB88167.1"/>
    <property type="molecule type" value="Genomic_DNA"/>
</dbReference>
<dbReference type="GO" id="GO:0016020">
    <property type="term" value="C:membrane"/>
    <property type="evidence" value="ECO:0007669"/>
    <property type="project" value="TreeGrafter"/>
</dbReference>
<name>S2JI23_MUCC1</name>
<sequence>MKLSFISAALIAAIGGGQFVYAAPTSSSTTASTKTTSAATKTTSYIPQHSPIFPSDMPVATGVVTSYNYGPYNLSTSLPTTTLSGYPDPWSSPSTKSSEVKAAIKAIDWSLVPDIKPRKQDADGNWVNDSDGDSDPYCWWSDTNCVKPKINIPEDYYTCGRQGDWGLSYDDGPFNLYTDKNAATENPYAEPALYNFLAEHNNQKATLFYIGSNVATYPEAAKRAFNDGHEICVHTWSHPAMTTQTNDQTVAELYWTLKAIKEVTGVTPKCWRPPQGDVDDRIRAIAWQMGLRTVIWDWDSNDWDMPAPGGGDLSPATVNGYFKGWIADQEAHNLTTGHIVLEHELNHATVNMTMKWMPTLQKVFNVIPALACNNVTNPYWEEQFVYPLSGFPAASTSGVIPSAAATATASDAASATATGSTFDDSTLTADILLTA</sequence>
<dbReference type="CDD" id="cd10952">
    <property type="entry name" value="CE4_MrCDA_like"/>
    <property type="match status" value="1"/>
</dbReference>
<dbReference type="OMA" id="KRAFNDG"/>
<dbReference type="SUPFAM" id="SSF88713">
    <property type="entry name" value="Glycoside hydrolase/deacetylase"/>
    <property type="match status" value="1"/>
</dbReference>
<dbReference type="eggNOG" id="ENOG502QSK3">
    <property type="taxonomic scope" value="Eukaryota"/>
</dbReference>
<feature type="signal peptide" evidence="1">
    <location>
        <begin position="1"/>
        <end position="22"/>
    </location>
</feature>
<dbReference type="AlphaFoldDB" id="S2JI23"/>
<dbReference type="GO" id="GO:0009272">
    <property type="term" value="P:fungal-type cell wall biogenesis"/>
    <property type="evidence" value="ECO:0007669"/>
    <property type="project" value="UniProtKB-ARBA"/>
</dbReference>
<organism evidence="3 4">
    <name type="scientific">Mucor circinelloides f. circinelloides (strain 1006PhL)</name>
    <name type="common">Mucormycosis agent</name>
    <name type="synonym">Calyptromyces circinelloides</name>
    <dbReference type="NCBI Taxonomy" id="1220926"/>
    <lineage>
        <taxon>Eukaryota</taxon>
        <taxon>Fungi</taxon>
        <taxon>Fungi incertae sedis</taxon>
        <taxon>Mucoromycota</taxon>
        <taxon>Mucoromycotina</taxon>
        <taxon>Mucoromycetes</taxon>
        <taxon>Mucorales</taxon>
        <taxon>Mucorineae</taxon>
        <taxon>Mucoraceae</taxon>
        <taxon>Mucor</taxon>
    </lineage>
</organism>
<dbReference type="PROSITE" id="PS51677">
    <property type="entry name" value="NODB"/>
    <property type="match status" value="1"/>
</dbReference>
<feature type="domain" description="NodB homology" evidence="2">
    <location>
        <begin position="163"/>
        <end position="369"/>
    </location>
</feature>
<evidence type="ECO:0000256" key="1">
    <source>
        <dbReference type="SAM" id="SignalP"/>
    </source>
</evidence>
<feature type="chain" id="PRO_5004509201" description="NodB homology domain-containing protein" evidence="1">
    <location>
        <begin position="23"/>
        <end position="435"/>
    </location>
</feature>
<dbReference type="PANTHER" id="PTHR10587:SF98">
    <property type="entry name" value="CHITIN DEACETYLASE"/>
    <property type="match status" value="1"/>
</dbReference>
<dbReference type="InParanoid" id="S2JI23"/>